<protein>
    <submittedName>
        <fullName evidence="1">Uncharacterized protein</fullName>
    </submittedName>
</protein>
<dbReference type="Gene3D" id="2.60.120.740">
    <property type="match status" value="1"/>
</dbReference>
<name>A0A3P6SFL3_CYLGO</name>
<evidence type="ECO:0000313" key="2">
    <source>
        <dbReference type="Proteomes" id="UP000271889"/>
    </source>
</evidence>
<sequence length="58" mass="6487">MSYKCRPILFDGESFCEGTEMQLECREGRRLAMYSAIYGRSSKGQAAHCPAPVHFGRG</sequence>
<organism evidence="1 2">
    <name type="scientific">Cylicostephanus goldi</name>
    <name type="common">Nematode worm</name>
    <dbReference type="NCBI Taxonomy" id="71465"/>
    <lineage>
        <taxon>Eukaryota</taxon>
        <taxon>Metazoa</taxon>
        <taxon>Ecdysozoa</taxon>
        <taxon>Nematoda</taxon>
        <taxon>Chromadorea</taxon>
        <taxon>Rhabditida</taxon>
        <taxon>Rhabditina</taxon>
        <taxon>Rhabditomorpha</taxon>
        <taxon>Strongyloidea</taxon>
        <taxon>Strongylidae</taxon>
        <taxon>Cylicostephanus</taxon>
    </lineage>
</organism>
<gene>
    <name evidence="1" type="ORF">CGOC_LOCUS2554</name>
</gene>
<proteinExistence type="predicted"/>
<dbReference type="AlphaFoldDB" id="A0A3P6SFL3"/>
<dbReference type="Proteomes" id="UP000271889">
    <property type="component" value="Unassembled WGS sequence"/>
</dbReference>
<reference evidence="1 2" key="1">
    <citation type="submission" date="2018-11" db="EMBL/GenBank/DDBJ databases">
        <authorList>
            <consortium name="Pathogen Informatics"/>
        </authorList>
    </citation>
    <scope>NUCLEOTIDE SEQUENCE [LARGE SCALE GENOMIC DNA]</scope>
</reference>
<dbReference type="OrthoDB" id="5970528at2759"/>
<accession>A0A3P6SFL3</accession>
<evidence type="ECO:0000313" key="1">
    <source>
        <dbReference type="EMBL" id="VDK53031.1"/>
    </source>
</evidence>
<keyword evidence="2" id="KW-1185">Reference proteome</keyword>
<dbReference type="EMBL" id="UYRV01005804">
    <property type="protein sequence ID" value="VDK53031.1"/>
    <property type="molecule type" value="Genomic_DNA"/>
</dbReference>
<dbReference type="InterPro" id="IPR043159">
    <property type="entry name" value="Lectin_gal-bd_sf"/>
</dbReference>